<evidence type="ECO:0000313" key="9">
    <source>
        <dbReference type="Proteomes" id="UP000515151"/>
    </source>
</evidence>
<dbReference type="AlphaFoldDB" id="A0A6P8EGP2"/>
<keyword evidence="6 8" id="KW-0472">Membrane</keyword>
<dbReference type="Proteomes" id="UP000515151">
    <property type="component" value="Chromosome 7"/>
</dbReference>
<evidence type="ECO:0000313" key="10">
    <source>
        <dbReference type="RefSeq" id="XP_031405644.1"/>
    </source>
</evidence>
<dbReference type="PANTHER" id="PTHR11689">
    <property type="entry name" value="CHLORIDE CHANNEL PROTEIN CLC FAMILY MEMBER"/>
    <property type="match status" value="1"/>
</dbReference>
<dbReference type="GO" id="GO:0015108">
    <property type="term" value="F:chloride transmembrane transporter activity"/>
    <property type="evidence" value="ECO:0007669"/>
    <property type="project" value="InterPro"/>
</dbReference>
<dbReference type="RefSeq" id="XP_031405644.1">
    <property type="nucleotide sequence ID" value="XM_031549784.1"/>
</dbReference>
<feature type="region of interest" description="Disordered" evidence="7">
    <location>
        <begin position="172"/>
        <end position="193"/>
    </location>
</feature>
<evidence type="ECO:0000256" key="8">
    <source>
        <dbReference type="SAM" id="Phobius"/>
    </source>
</evidence>
<organism evidence="9 10">
    <name type="scientific">Punica granatum</name>
    <name type="common">Pomegranate</name>
    <dbReference type="NCBI Taxonomy" id="22663"/>
    <lineage>
        <taxon>Eukaryota</taxon>
        <taxon>Viridiplantae</taxon>
        <taxon>Streptophyta</taxon>
        <taxon>Embryophyta</taxon>
        <taxon>Tracheophyta</taxon>
        <taxon>Spermatophyta</taxon>
        <taxon>Magnoliopsida</taxon>
        <taxon>eudicotyledons</taxon>
        <taxon>Gunneridae</taxon>
        <taxon>Pentapetalae</taxon>
        <taxon>rosids</taxon>
        <taxon>malvids</taxon>
        <taxon>Myrtales</taxon>
        <taxon>Lythraceae</taxon>
        <taxon>Punica</taxon>
    </lineage>
</organism>
<feature type="transmembrane region" description="Helical" evidence="8">
    <location>
        <begin position="56"/>
        <end position="76"/>
    </location>
</feature>
<evidence type="ECO:0000256" key="1">
    <source>
        <dbReference type="ARBA" id="ARBA00004141"/>
    </source>
</evidence>
<evidence type="ECO:0000256" key="4">
    <source>
        <dbReference type="ARBA" id="ARBA00022989"/>
    </source>
</evidence>
<keyword evidence="3" id="KW-0677">Repeat</keyword>
<evidence type="ECO:0000256" key="3">
    <source>
        <dbReference type="ARBA" id="ARBA00022737"/>
    </source>
</evidence>
<dbReference type="GeneID" id="116214369"/>
<dbReference type="InterPro" id="IPR014743">
    <property type="entry name" value="Cl-channel_core"/>
</dbReference>
<reference evidence="10" key="2">
    <citation type="submission" date="2025-08" db="UniProtKB">
        <authorList>
            <consortium name="RefSeq"/>
        </authorList>
    </citation>
    <scope>IDENTIFICATION</scope>
    <source>
        <tissue evidence="10">Leaf</tissue>
    </source>
</reference>
<feature type="transmembrane region" description="Helical" evidence="8">
    <location>
        <begin position="15"/>
        <end position="35"/>
    </location>
</feature>
<evidence type="ECO:0000256" key="7">
    <source>
        <dbReference type="SAM" id="MobiDB-lite"/>
    </source>
</evidence>
<comment type="subcellular location">
    <subcellularLocation>
        <location evidence="1">Membrane</location>
        <topology evidence="1">Multi-pass membrane protein</topology>
    </subcellularLocation>
</comment>
<reference evidence="9" key="1">
    <citation type="journal article" date="2020" name="Plant Biotechnol. J.">
        <title>The pomegranate (Punica granatum L.) draft genome dissects genetic divergence between soft- and hard-seeded cultivars.</title>
        <authorList>
            <person name="Luo X."/>
            <person name="Li H."/>
            <person name="Wu Z."/>
            <person name="Yao W."/>
            <person name="Zhao P."/>
            <person name="Cao D."/>
            <person name="Yu H."/>
            <person name="Li K."/>
            <person name="Poudel K."/>
            <person name="Zhao D."/>
            <person name="Zhang F."/>
            <person name="Xia X."/>
            <person name="Chen L."/>
            <person name="Wang Q."/>
            <person name="Jing D."/>
            <person name="Cao S."/>
        </authorList>
    </citation>
    <scope>NUCLEOTIDE SEQUENCE [LARGE SCALE GENOMIC DNA]</scope>
    <source>
        <strain evidence="9">cv. Tunisia</strain>
    </source>
</reference>
<dbReference type="GO" id="GO:0016020">
    <property type="term" value="C:membrane"/>
    <property type="evidence" value="ECO:0007669"/>
    <property type="project" value="UniProtKB-SubCell"/>
</dbReference>
<evidence type="ECO:0000256" key="6">
    <source>
        <dbReference type="ARBA" id="ARBA00023136"/>
    </source>
</evidence>
<keyword evidence="4 8" id="KW-1133">Transmembrane helix</keyword>
<dbReference type="InterPro" id="IPR051280">
    <property type="entry name" value="Cl-channel/antiporter"/>
</dbReference>
<evidence type="ECO:0000256" key="5">
    <source>
        <dbReference type="ARBA" id="ARBA00023122"/>
    </source>
</evidence>
<sequence>MGHIRWSRRLLIQELLPMAIIGVIGGLLGALFNQLTLYITSWRRNYLHKKGNRVKIIEACLISILTSIISFGLPLLRKCTPSPEADPSSSIECPRSPGMYGNYVNFYCSKDQEHNDLATIFFNTQDDAIRNLFSARTVHEFSAQSLLTFLGTALTMIDCWRRNAKDGDIEHASKRQVAGSTRDRGGAVRSPSFGTLGAVNRTAKGRLRLGAVDRTAEGLGTVI</sequence>
<dbReference type="OrthoDB" id="428525at2759"/>
<name>A0A6P8EGP2_PUNGR</name>
<dbReference type="Gene3D" id="1.10.3080.10">
    <property type="entry name" value="Clc chloride channel"/>
    <property type="match status" value="1"/>
</dbReference>
<evidence type="ECO:0000256" key="2">
    <source>
        <dbReference type="ARBA" id="ARBA00022692"/>
    </source>
</evidence>
<dbReference type="InterPro" id="IPR001807">
    <property type="entry name" value="ClC"/>
</dbReference>
<dbReference type="Pfam" id="PF00654">
    <property type="entry name" value="Voltage_CLC"/>
    <property type="match status" value="1"/>
</dbReference>
<keyword evidence="9" id="KW-1185">Reference proteome</keyword>
<dbReference type="PANTHER" id="PTHR11689:SF136">
    <property type="entry name" value="H(+)_CL(-) EXCHANGE TRANSPORTER 7"/>
    <property type="match status" value="1"/>
</dbReference>
<keyword evidence="5" id="KW-0129">CBS domain</keyword>
<protein>
    <submittedName>
        <fullName evidence="10">Chloride channel protein CLC-d-like</fullName>
    </submittedName>
</protein>
<gene>
    <name evidence="10" type="primary">LOC116214369</name>
</gene>
<accession>A0A6P8EGP2</accession>
<proteinExistence type="predicted"/>
<keyword evidence="2 8" id="KW-0812">Transmembrane</keyword>
<dbReference type="SUPFAM" id="SSF81340">
    <property type="entry name" value="Clc chloride channel"/>
    <property type="match status" value="1"/>
</dbReference>